<dbReference type="InterPro" id="IPR011990">
    <property type="entry name" value="TPR-like_helical_dom_sf"/>
</dbReference>
<dbReference type="RefSeq" id="WP_158277947.1">
    <property type="nucleotide sequence ID" value="NZ_PVZG01000065.1"/>
</dbReference>
<proteinExistence type="predicted"/>
<dbReference type="SUPFAM" id="SSF48452">
    <property type="entry name" value="TPR-like"/>
    <property type="match status" value="1"/>
</dbReference>
<dbReference type="EMBL" id="PVZG01000065">
    <property type="protein sequence ID" value="PRY15787.1"/>
    <property type="molecule type" value="Genomic_DNA"/>
</dbReference>
<accession>A0A2T0R4Z4</accession>
<evidence type="ECO:0000313" key="1">
    <source>
        <dbReference type="EMBL" id="PRY15787.1"/>
    </source>
</evidence>
<dbReference type="InterPro" id="IPR004027">
    <property type="entry name" value="SEC_C_motif"/>
</dbReference>
<protein>
    <submittedName>
        <fullName evidence="1">SEC-C motif-containing protein</fullName>
    </submittedName>
</protein>
<reference evidence="1 2" key="1">
    <citation type="submission" date="2018-03" db="EMBL/GenBank/DDBJ databases">
        <title>Genomic Encyclopedia of Archaeal and Bacterial Type Strains, Phase II (KMG-II): from individual species to whole genera.</title>
        <authorList>
            <person name="Goeker M."/>
        </authorList>
    </citation>
    <scope>NUCLEOTIDE SEQUENCE [LARGE SCALE GENOMIC DNA]</scope>
    <source>
        <strain evidence="1 2">DSM 45348</strain>
    </source>
</reference>
<gene>
    <name evidence="1" type="ORF">CLV70_1653</name>
</gene>
<dbReference type="SUPFAM" id="SSF103642">
    <property type="entry name" value="Sec-C motif"/>
    <property type="match status" value="1"/>
</dbReference>
<keyword evidence="2" id="KW-1185">Reference proteome</keyword>
<dbReference type="AlphaFoldDB" id="A0A2T0R4Z4"/>
<comment type="caution">
    <text evidence="1">The sequence shown here is derived from an EMBL/GenBank/DDBJ whole genome shotgun (WGS) entry which is preliminary data.</text>
</comment>
<sequence length="308" mass="34763">MAHADTKLAEELEADADTYAEERSEILLEAADAWQRAGHSDRARAILDDLIQSGGEYGCDARIQLADLHLQAGDTEMAYADLNAAAKDPALGERQCELAAELLAAHGDLDHAARWYDRAAARLTSEQLDALRRRDQWLTIGTTIMLRNRQHVRQQLGHSPDLLDTLVPELTDPEQPTTAEDVLDLMDSGYTPRQTRMLTFQRDQRRLAQQQWPGVYEQPEDEYYDAAEHRWREVRDGGVPSITVVAAQVDDLIEFARQHGGSPTDANTKRRYCETAPDHLTISWPPERNATCWCGSARKYKKCCGRPR</sequence>
<dbReference type="Gene3D" id="1.25.40.10">
    <property type="entry name" value="Tetratricopeptide repeat domain"/>
    <property type="match status" value="1"/>
</dbReference>
<dbReference type="Gene3D" id="3.10.450.50">
    <property type="match status" value="1"/>
</dbReference>
<evidence type="ECO:0000313" key="2">
    <source>
        <dbReference type="Proteomes" id="UP000239209"/>
    </source>
</evidence>
<dbReference type="OrthoDB" id="3343588at2"/>
<dbReference type="Proteomes" id="UP000239209">
    <property type="component" value="Unassembled WGS sequence"/>
</dbReference>
<dbReference type="Pfam" id="PF02810">
    <property type="entry name" value="SEC-C"/>
    <property type="match status" value="1"/>
</dbReference>
<name>A0A2T0R4Z4_9ACTN</name>
<organism evidence="1 2">
    <name type="scientific">Pseudosporangium ferrugineum</name>
    <dbReference type="NCBI Taxonomy" id="439699"/>
    <lineage>
        <taxon>Bacteria</taxon>
        <taxon>Bacillati</taxon>
        <taxon>Actinomycetota</taxon>
        <taxon>Actinomycetes</taxon>
        <taxon>Micromonosporales</taxon>
        <taxon>Micromonosporaceae</taxon>
        <taxon>Pseudosporangium</taxon>
    </lineage>
</organism>